<keyword evidence="1" id="KW-0812">Transmembrane</keyword>
<protein>
    <submittedName>
        <fullName evidence="2">Uncharacterized protein</fullName>
    </submittedName>
</protein>
<name>A0ABS3JSY9_9BACT</name>
<accession>A0ABS3JSY9</accession>
<reference evidence="2 3" key="1">
    <citation type="submission" date="2021-03" db="EMBL/GenBank/DDBJ databases">
        <title>Fibrella sp. HMF5405 genome sequencing and assembly.</title>
        <authorList>
            <person name="Kang H."/>
            <person name="Kim H."/>
            <person name="Bae S."/>
            <person name="Joh K."/>
        </authorList>
    </citation>
    <scope>NUCLEOTIDE SEQUENCE [LARGE SCALE GENOMIC DNA]</scope>
    <source>
        <strain evidence="2 3">HMF5405</strain>
    </source>
</reference>
<evidence type="ECO:0000313" key="3">
    <source>
        <dbReference type="Proteomes" id="UP000664628"/>
    </source>
</evidence>
<keyword evidence="1" id="KW-1133">Transmembrane helix</keyword>
<dbReference type="RefSeq" id="WP_207333094.1">
    <property type="nucleotide sequence ID" value="NZ_JAFMYW010000021.1"/>
</dbReference>
<comment type="caution">
    <text evidence="2">The sequence shown here is derived from an EMBL/GenBank/DDBJ whole genome shotgun (WGS) entry which is preliminary data.</text>
</comment>
<proteinExistence type="predicted"/>
<gene>
    <name evidence="2" type="ORF">J2I46_31510</name>
</gene>
<keyword evidence="3" id="KW-1185">Reference proteome</keyword>
<dbReference type="EMBL" id="JAFMYW010000021">
    <property type="protein sequence ID" value="MBO0953142.1"/>
    <property type="molecule type" value="Genomic_DNA"/>
</dbReference>
<evidence type="ECO:0000256" key="1">
    <source>
        <dbReference type="SAM" id="Phobius"/>
    </source>
</evidence>
<feature type="transmembrane region" description="Helical" evidence="1">
    <location>
        <begin position="20"/>
        <end position="37"/>
    </location>
</feature>
<sequence length="82" mass="9229">MNRPPHSSTTRDTSGSWTPFVINALCLLLLLGLRYSVKTSWQQPTLNLPTPIAYHFSPAGWVASCLMDVVAFLQEFTRYLLS</sequence>
<dbReference type="Proteomes" id="UP000664628">
    <property type="component" value="Unassembled WGS sequence"/>
</dbReference>
<organism evidence="2 3">
    <name type="scientific">Fibrella forsythiae</name>
    <dbReference type="NCBI Taxonomy" id="2817061"/>
    <lineage>
        <taxon>Bacteria</taxon>
        <taxon>Pseudomonadati</taxon>
        <taxon>Bacteroidota</taxon>
        <taxon>Cytophagia</taxon>
        <taxon>Cytophagales</taxon>
        <taxon>Spirosomataceae</taxon>
        <taxon>Fibrella</taxon>
    </lineage>
</organism>
<keyword evidence="1" id="KW-0472">Membrane</keyword>
<evidence type="ECO:0000313" key="2">
    <source>
        <dbReference type="EMBL" id="MBO0953142.1"/>
    </source>
</evidence>